<evidence type="ECO:0000313" key="3">
    <source>
        <dbReference type="Proteomes" id="UP000823388"/>
    </source>
</evidence>
<keyword evidence="3" id="KW-1185">Reference proteome</keyword>
<feature type="region of interest" description="Disordered" evidence="1">
    <location>
        <begin position="1"/>
        <end position="185"/>
    </location>
</feature>
<dbReference type="Proteomes" id="UP000823388">
    <property type="component" value="Chromosome 1K"/>
</dbReference>
<dbReference type="AlphaFoldDB" id="A0A8T0XDF3"/>
<reference evidence="2" key="1">
    <citation type="submission" date="2020-05" db="EMBL/GenBank/DDBJ databases">
        <title>WGS assembly of Panicum virgatum.</title>
        <authorList>
            <person name="Lovell J.T."/>
            <person name="Jenkins J."/>
            <person name="Shu S."/>
            <person name="Juenger T.E."/>
            <person name="Schmutz J."/>
        </authorList>
    </citation>
    <scope>NUCLEOTIDE SEQUENCE</scope>
    <source>
        <strain evidence="2">AP13</strain>
    </source>
</reference>
<evidence type="ECO:0000313" key="2">
    <source>
        <dbReference type="EMBL" id="KAG2659521.1"/>
    </source>
</evidence>
<feature type="compositionally biased region" description="Low complexity" evidence="1">
    <location>
        <begin position="169"/>
        <end position="185"/>
    </location>
</feature>
<feature type="compositionally biased region" description="Basic and acidic residues" evidence="1">
    <location>
        <begin position="114"/>
        <end position="123"/>
    </location>
</feature>
<sequence>MGCPQRDDKQRPALRLRLRQPRAAAQARPPPPTRPPGPKAPPTQTAIIKRFPEPLPVSHRKHFAPSRPSTTRAPDLLRFRPRRPHEIPERAAPGGEEESRPGPRRAARGTLEGQDAKRVDTHSHASAAAGRRRGEGSAPGGVRGEGGGADRARHWGRPRGAVLTPAPRPARAVRAARGPSPGRGC</sequence>
<organism evidence="2 3">
    <name type="scientific">Panicum virgatum</name>
    <name type="common">Blackwell switchgrass</name>
    <dbReference type="NCBI Taxonomy" id="38727"/>
    <lineage>
        <taxon>Eukaryota</taxon>
        <taxon>Viridiplantae</taxon>
        <taxon>Streptophyta</taxon>
        <taxon>Embryophyta</taxon>
        <taxon>Tracheophyta</taxon>
        <taxon>Spermatophyta</taxon>
        <taxon>Magnoliopsida</taxon>
        <taxon>Liliopsida</taxon>
        <taxon>Poales</taxon>
        <taxon>Poaceae</taxon>
        <taxon>PACMAD clade</taxon>
        <taxon>Panicoideae</taxon>
        <taxon>Panicodae</taxon>
        <taxon>Paniceae</taxon>
        <taxon>Panicinae</taxon>
        <taxon>Panicum</taxon>
        <taxon>Panicum sect. Hiantes</taxon>
    </lineage>
</organism>
<accession>A0A8T0XDF3</accession>
<feature type="compositionally biased region" description="Basic and acidic residues" evidence="1">
    <location>
        <begin position="1"/>
        <end position="11"/>
    </location>
</feature>
<gene>
    <name evidence="2" type="ORF">PVAP13_1KG367200</name>
</gene>
<proteinExistence type="predicted"/>
<name>A0A8T0XDF3_PANVG</name>
<comment type="caution">
    <text evidence="2">The sequence shown here is derived from an EMBL/GenBank/DDBJ whole genome shotgun (WGS) entry which is preliminary data.</text>
</comment>
<dbReference type="EMBL" id="CM029037">
    <property type="protein sequence ID" value="KAG2659521.1"/>
    <property type="molecule type" value="Genomic_DNA"/>
</dbReference>
<evidence type="ECO:0000256" key="1">
    <source>
        <dbReference type="SAM" id="MobiDB-lite"/>
    </source>
</evidence>
<feature type="compositionally biased region" description="Pro residues" evidence="1">
    <location>
        <begin position="28"/>
        <end position="41"/>
    </location>
</feature>
<protein>
    <submittedName>
        <fullName evidence="2">Uncharacterized protein</fullName>
    </submittedName>
</protein>
<feature type="compositionally biased region" description="Gly residues" evidence="1">
    <location>
        <begin position="137"/>
        <end position="147"/>
    </location>
</feature>